<proteinExistence type="predicted"/>
<gene>
    <name evidence="1" type="ORF">BpHYR1_050384</name>
</gene>
<feature type="non-terminal residue" evidence="1">
    <location>
        <position position="1"/>
    </location>
</feature>
<accession>A0A3M7PE62</accession>
<sequence length="73" mass="8517">YELIFFRLKNDSKKNTGAISEIYANLKFDFGRFLPSKSLIQTNLIRLSGLSVYVHPMIILHLQDKYVLQTAKR</sequence>
<keyword evidence="2" id="KW-1185">Reference proteome</keyword>
<organism evidence="1 2">
    <name type="scientific">Brachionus plicatilis</name>
    <name type="common">Marine rotifer</name>
    <name type="synonym">Brachionus muelleri</name>
    <dbReference type="NCBI Taxonomy" id="10195"/>
    <lineage>
        <taxon>Eukaryota</taxon>
        <taxon>Metazoa</taxon>
        <taxon>Spiralia</taxon>
        <taxon>Gnathifera</taxon>
        <taxon>Rotifera</taxon>
        <taxon>Eurotatoria</taxon>
        <taxon>Monogononta</taxon>
        <taxon>Pseudotrocha</taxon>
        <taxon>Ploima</taxon>
        <taxon>Brachionidae</taxon>
        <taxon>Brachionus</taxon>
    </lineage>
</organism>
<dbReference type="EMBL" id="REGN01011448">
    <property type="protein sequence ID" value="RMZ97381.1"/>
    <property type="molecule type" value="Genomic_DNA"/>
</dbReference>
<protein>
    <submittedName>
        <fullName evidence="1">Uncharacterized protein</fullName>
    </submittedName>
</protein>
<comment type="caution">
    <text evidence="1">The sequence shown here is derived from an EMBL/GenBank/DDBJ whole genome shotgun (WGS) entry which is preliminary data.</text>
</comment>
<dbReference type="AlphaFoldDB" id="A0A3M7PE62"/>
<evidence type="ECO:0000313" key="2">
    <source>
        <dbReference type="Proteomes" id="UP000276133"/>
    </source>
</evidence>
<dbReference type="Proteomes" id="UP000276133">
    <property type="component" value="Unassembled WGS sequence"/>
</dbReference>
<evidence type="ECO:0000313" key="1">
    <source>
        <dbReference type="EMBL" id="RMZ97381.1"/>
    </source>
</evidence>
<name>A0A3M7PE62_BRAPC</name>
<reference evidence="1 2" key="1">
    <citation type="journal article" date="2018" name="Sci. Rep.">
        <title>Genomic signatures of local adaptation to the degree of environmental predictability in rotifers.</title>
        <authorList>
            <person name="Franch-Gras L."/>
            <person name="Hahn C."/>
            <person name="Garcia-Roger E.M."/>
            <person name="Carmona M.J."/>
            <person name="Serra M."/>
            <person name="Gomez A."/>
        </authorList>
    </citation>
    <scope>NUCLEOTIDE SEQUENCE [LARGE SCALE GENOMIC DNA]</scope>
    <source>
        <strain evidence="1">HYR1</strain>
    </source>
</reference>